<feature type="active site" description="Nucleophile" evidence="4 5">
    <location>
        <position position="52"/>
    </location>
</feature>
<feature type="domain" description="Pseudouridine synthase I TruA alpha/beta" evidence="8">
    <location>
        <begin position="9"/>
        <end position="103"/>
    </location>
</feature>
<keyword evidence="10" id="KW-1185">Reference proteome</keyword>
<dbReference type="SUPFAM" id="SSF55120">
    <property type="entry name" value="Pseudouridine synthase"/>
    <property type="match status" value="1"/>
</dbReference>
<dbReference type="PANTHER" id="PTHR11142">
    <property type="entry name" value="PSEUDOURIDYLATE SYNTHASE"/>
    <property type="match status" value="1"/>
</dbReference>
<dbReference type="GO" id="GO:0003723">
    <property type="term" value="F:RNA binding"/>
    <property type="evidence" value="ECO:0007669"/>
    <property type="project" value="InterPro"/>
</dbReference>
<dbReference type="eggNOG" id="COG0101">
    <property type="taxonomic scope" value="Bacteria"/>
</dbReference>
<dbReference type="STRING" id="760192.Halhy_3462"/>
<evidence type="ECO:0000256" key="4">
    <source>
        <dbReference type="HAMAP-Rule" id="MF_00171"/>
    </source>
</evidence>
<dbReference type="FunFam" id="3.30.70.580:FF:000001">
    <property type="entry name" value="tRNA pseudouridine synthase A"/>
    <property type="match status" value="1"/>
</dbReference>
<dbReference type="EC" id="5.4.99.12" evidence="4"/>
<evidence type="ECO:0000256" key="7">
    <source>
        <dbReference type="RuleBase" id="RU003792"/>
    </source>
</evidence>
<comment type="similarity">
    <text evidence="1 4 7">Belongs to the tRNA pseudouridine synthase TruA family.</text>
</comment>
<dbReference type="InterPro" id="IPR001406">
    <property type="entry name" value="PsdUridine_synth_TruA"/>
</dbReference>
<dbReference type="CDD" id="cd02570">
    <property type="entry name" value="PseudoU_synth_EcTruA"/>
    <property type="match status" value="1"/>
</dbReference>
<dbReference type="HAMAP" id="MF_00171">
    <property type="entry name" value="TruA"/>
    <property type="match status" value="1"/>
</dbReference>
<dbReference type="InterPro" id="IPR020103">
    <property type="entry name" value="PsdUridine_synth_cat_dom_sf"/>
</dbReference>
<dbReference type="GO" id="GO:0031119">
    <property type="term" value="P:tRNA pseudouridine synthesis"/>
    <property type="evidence" value="ECO:0007669"/>
    <property type="project" value="UniProtKB-UniRule"/>
</dbReference>
<organism evidence="9 10">
    <name type="scientific">Haliscomenobacter hydrossis (strain ATCC 27775 / DSM 1100 / LMG 10767 / O)</name>
    <dbReference type="NCBI Taxonomy" id="760192"/>
    <lineage>
        <taxon>Bacteria</taxon>
        <taxon>Pseudomonadati</taxon>
        <taxon>Bacteroidota</taxon>
        <taxon>Saprospiria</taxon>
        <taxon>Saprospirales</taxon>
        <taxon>Haliscomenobacteraceae</taxon>
        <taxon>Haliscomenobacter</taxon>
    </lineage>
</organism>
<evidence type="ECO:0000256" key="6">
    <source>
        <dbReference type="PIRSR" id="PIRSR001430-2"/>
    </source>
</evidence>
<keyword evidence="2 4" id="KW-0819">tRNA processing</keyword>
<comment type="subunit">
    <text evidence="4">Homodimer.</text>
</comment>
<feature type="binding site" evidence="4 6">
    <location>
        <position position="109"/>
    </location>
    <ligand>
        <name>substrate</name>
    </ligand>
</feature>
<comment type="caution">
    <text evidence="4">Lacks conserved residue(s) required for the propagation of feature annotation.</text>
</comment>
<evidence type="ECO:0000256" key="5">
    <source>
        <dbReference type="PIRSR" id="PIRSR001430-1"/>
    </source>
</evidence>
<dbReference type="InterPro" id="IPR020094">
    <property type="entry name" value="TruA/RsuA/RluB/E/F_N"/>
</dbReference>
<gene>
    <name evidence="4" type="primary">truA</name>
    <name evidence="9" type="ordered locus">Halhy_3462</name>
</gene>
<dbReference type="PANTHER" id="PTHR11142:SF0">
    <property type="entry name" value="TRNA PSEUDOURIDINE SYNTHASE-LIKE 1"/>
    <property type="match status" value="1"/>
</dbReference>
<name>F4KWH8_HALH1</name>
<dbReference type="Gene3D" id="3.30.70.580">
    <property type="entry name" value="Pseudouridine synthase I, catalytic domain, N-terminal subdomain"/>
    <property type="match status" value="1"/>
</dbReference>
<evidence type="ECO:0000256" key="1">
    <source>
        <dbReference type="ARBA" id="ARBA00009375"/>
    </source>
</evidence>
<dbReference type="Proteomes" id="UP000008461">
    <property type="component" value="Chromosome"/>
</dbReference>
<dbReference type="Pfam" id="PF01416">
    <property type="entry name" value="PseudoU_synth_1"/>
    <property type="match status" value="2"/>
</dbReference>
<evidence type="ECO:0000313" key="10">
    <source>
        <dbReference type="Proteomes" id="UP000008461"/>
    </source>
</evidence>
<proteinExistence type="inferred from homology"/>
<evidence type="ECO:0000256" key="3">
    <source>
        <dbReference type="ARBA" id="ARBA00023235"/>
    </source>
</evidence>
<evidence type="ECO:0000256" key="2">
    <source>
        <dbReference type="ARBA" id="ARBA00022694"/>
    </source>
</evidence>
<dbReference type="EMBL" id="CP002691">
    <property type="protein sequence ID" value="AEE51318.1"/>
    <property type="molecule type" value="Genomic_DNA"/>
</dbReference>
<reference evidence="9 10" key="1">
    <citation type="journal article" date="2011" name="Stand. Genomic Sci.">
        <title>Complete genome sequence of Haliscomenobacter hydrossis type strain (O).</title>
        <authorList>
            <consortium name="US DOE Joint Genome Institute (JGI-PGF)"/>
            <person name="Daligault H."/>
            <person name="Lapidus A."/>
            <person name="Zeytun A."/>
            <person name="Nolan M."/>
            <person name="Lucas S."/>
            <person name="Del Rio T.G."/>
            <person name="Tice H."/>
            <person name="Cheng J.F."/>
            <person name="Tapia R."/>
            <person name="Han C."/>
            <person name="Goodwin L."/>
            <person name="Pitluck S."/>
            <person name="Liolios K."/>
            <person name="Pagani I."/>
            <person name="Ivanova N."/>
            <person name="Huntemann M."/>
            <person name="Mavromatis K."/>
            <person name="Mikhailova N."/>
            <person name="Pati A."/>
            <person name="Chen A."/>
            <person name="Palaniappan K."/>
            <person name="Land M."/>
            <person name="Hauser L."/>
            <person name="Brambilla E.M."/>
            <person name="Rohde M."/>
            <person name="Verbarg S."/>
            <person name="Goker M."/>
            <person name="Bristow J."/>
            <person name="Eisen J.A."/>
            <person name="Markowitz V."/>
            <person name="Hugenholtz P."/>
            <person name="Kyrpides N.C."/>
            <person name="Klenk H.P."/>
            <person name="Woyke T."/>
        </authorList>
    </citation>
    <scope>NUCLEOTIDE SEQUENCE [LARGE SCALE GENOMIC DNA]</scope>
    <source>
        <strain evidence="10">ATCC 27775 / DSM 1100 / LMG 10767 / O</strain>
    </source>
</reference>
<dbReference type="HOGENOM" id="CLU_014673_0_1_10"/>
<sequence>MQRYFIELAYNGTQYFGWQRQPGKISVQQTLEDSINTILGTELEITGCGRTDTGVHARQYFAHFDFEGEFPAEFVRRLNKFLPKDIAVYQIIAVEPEAHARFDAYERSYEYHLSFRKNPFTEHLAYFYPYVQQPDPVLMQDAAAFLLQYQEFEPFCKSNHDAKTMVCKLTRSEWIFDLKEQRAVFHITSNRFLRGMVRLIVGMCIGVGTGQISMEELKTAMEQQSRLKKATSAPPEGLYLGGIKYLSEK</sequence>
<feature type="domain" description="Pseudouridine synthase I TruA alpha/beta" evidence="8">
    <location>
        <begin position="152"/>
        <end position="245"/>
    </location>
</feature>
<protein>
    <recommendedName>
        <fullName evidence="4">tRNA pseudouridine synthase A</fullName>
        <ecNumber evidence="4">5.4.99.12</ecNumber>
    </recommendedName>
    <alternativeName>
        <fullName evidence="4">tRNA pseudouridine(38-40) synthase</fullName>
    </alternativeName>
    <alternativeName>
        <fullName evidence="4">tRNA pseudouridylate synthase I</fullName>
    </alternativeName>
    <alternativeName>
        <fullName evidence="4">tRNA-uridine isomerase I</fullName>
    </alternativeName>
</protein>
<dbReference type="OrthoDB" id="9811823at2"/>
<dbReference type="GO" id="GO:0160147">
    <property type="term" value="F:tRNA pseudouridine(38-40) synthase activity"/>
    <property type="evidence" value="ECO:0007669"/>
    <property type="project" value="UniProtKB-EC"/>
</dbReference>
<evidence type="ECO:0000313" key="9">
    <source>
        <dbReference type="EMBL" id="AEE51318.1"/>
    </source>
</evidence>
<dbReference type="Gene3D" id="3.30.70.660">
    <property type="entry name" value="Pseudouridine synthase I, catalytic domain, C-terminal subdomain"/>
    <property type="match status" value="1"/>
</dbReference>
<dbReference type="AlphaFoldDB" id="F4KWH8"/>
<dbReference type="PIRSF" id="PIRSF001430">
    <property type="entry name" value="tRNA_psdUrid_synth"/>
    <property type="match status" value="1"/>
</dbReference>
<keyword evidence="3 4" id="KW-0413">Isomerase</keyword>
<dbReference type="InterPro" id="IPR020095">
    <property type="entry name" value="PsdUridine_synth_TruA_C"/>
</dbReference>
<dbReference type="KEGG" id="hhy:Halhy_3462"/>
<evidence type="ECO:0000259" key="8">
    <source>
        <dbReference type="Pfam" id="PF01416"/>
    </source>
</evidence>
<comment type="function">
    <text evidence="4">Formation of pseudouridine at positions 38, 39 and 40 in the anticodon stem and loop of transfer RNAs.</text>
</comment>
<comment type="catalytic activity">
    <reaction evidence="4 7">
        <text>uridine(38/39/40) in tRNA = pseudouridine(38/39/40) in tRNA</text>
        <dbReference type="Rhea" id="RHEA:22376"/>
        <dbReference type="Rhea" id="RHEA-COMP:10085"/>
        <dbReference type="Rhea" id="RHEA-COMP:10087"/>
        <dbReference type="ChEBI" id="CHEBI:65314"/>
        <dbReference type="ChEBI" id="CHEBI:65315"/>
        <dbReference type="EC" id="5.4.99.12"/>
    </reaction>
</comment>
<reference key="2">
    <citation type="submission" date="2011-04" db="EMBL/GenBank/DDBJ databases">
        <title>Complete sequence of chromosome of Haliscomenobacter hydrossis DSM 1100.</title>
        <authorList>
            <consortium name="US DOE Joint Genome Institute (JGI-PGF)"/>
            <person name="Lucas S."/>
            <person name="Han J."/>
            <person name="Lapidus A."/>
            <person name="Bruce D."/>
            <person name="Goodwin L."/>
            <person name="Pitluck S."/>
            <person name="Peters L."/>
            <person name="Kyrpides N."/>
            <person name="Mavromatis K."/>
            <person name="Ivanova N."/>
            <person name="Ovchinnikova G."/>
            <person name="Pagani I."/>
            <person name="Daligault H."/>
            <person name="Detter J.C."/>
            <person name="Han C."/>
            <person name="Land M."/>
            <person name="Hauser L."/>
            <person name="Markowitz V."/>
            <person name="Cheng J.-F."/>
            <person name="Hugenholtz P."/>
            <person name="Woyke T."/>
            <person name="Wu D."/>
            <person name="Verbarg S."/>
            <person name="Frueling A."/>
            <person name="Brambilla E."/>
            <person name="Klenk H.-P."/>
            <person name="Eisen J.A."/>
        </authorList>
    </citation>
    <scope>NUCLEOTIDE SEQUENCE</scope>
    <source>
        <strain>DSM 1100</strain>
    </source>
</reference>
<dbReference type="RefSeq" id="WP_013765858.1">
    <property type="nucleotide sequence ID" value="NC_015510.1"/>
</dbReference>
<accession>F4KWH8</accession>
<dbReference type="InterPro" id="IPR020097">
    <property type="entry name" value="PsdUridine_synth_TruA_a/b_dom"/>
</dbReference>
<dbReference type="NCBIfam" id="TIGR00071">
    <property type="entry name" value="hisT_truA"/>
    <property type="match status" value="1"/>
</dbReference>